<dbReference type="PROSITE" id="PS50965">
    <property type="entry name" value="NERD"/>
    <property type="match status" value="1"/>
</dbReference>
<dbReference type="EMBL" id="FXAG01000001">
    <property type="protein sequence ID" value="SME94985.1"/>
    <property type="molecule type" value="Genomic_DNA"/>
</dbReference>
<organism evidence="2 3">
    <name type="scientific">Pseudogulbenkiania subflava DSM 22618</name>
    <dbReference type="NCBI Taxonomy" id="1123014"/>
    <lineage>
        <taxon>Bacteria</taxon>
        <taxon>Pseudomonadati</taxon>
        <taxon>Pseudomonadota</taxon>
        <taxon>Betaproteobacteria</taxon>
        <taxon>Neisseriales</taxon>
        <taxon>Chromobacteriaceae</taxon>
        <taxon>Pseudogulbenkiania</taxon>
    </lineage>
</organism>
<dbReference type="InterPro" id="IPR011528">
    <property type="entry name" value="NERD"/>
</dbReference>
<dbReference type="Proteomes" id="UP000192920">
    <property type="component" value="Unassembled WGS sequence"/>
</dbReference>
<proteinExistence type="predicted"/>
<keyword evidence="3" id="KW-1185">Reference proteome</keyword>
<evidence type="ECO:0000313" key="3">
    <source>
        <dbReference type="Proteomes" id="UP000192920"/>
    </source>
</evidence>
<dbReference type="RefSeq" id="WP_085274697.1">
    <property type="nucleotide sequence ID" value="NZ_FXAG01000001.1"/>
</dbReference>
<name>A0A1Y6B6P6_9NEIS</name>
<reference evidence="3" key="1">
    <citation type="submission" date="2017-04" db="EMBL/GenBank/DDBJ databases">
        <authorList>
            <person name="Varghese N."/>
            <person name="Submissions S."/>
        </authorList>
    </citation>
    <scope>NUCLEOTIDE SEQUENCE [LARGE SCALE GENOMIC DNA]</scope>
    <source>
        <strain evidence="3">DSM 22618</strain>
    </source>
</reference>
<dbReference type="AlphaFoldDB" id="A0A1Y6B6P6"/>
<gene>
    <name evidence="2" type="ORF">SAMN02745746_00316</name>
</gene>
<accession>A0A1Y6B6P6</accession>
<feature type="domain" description="NERD" evidence="1">
    <location>
        <begin position="18"/>
        <end position="135"/>
    </location>
</feature>
<protein>
    <submittedName>
        <fullName evidence="2">Nuclease-related domain-containing protein</fullName>
    </submittedName>
</protein>
<dbReference type="Pfam" id="PF08378">
    <property type="entry name" value="NERD"/>
    <property type="match status" value="1"/>
</dbReference>
<dbReference type="STRING" id="1123014.SAMN02745746_00316"/>
<evidence type="ECO:0000259" key="1">
    <source>
        <dbReference type="PROSITE" id="PS50965"/>
    </source>
</evidence>
<evidence type="ECO:0000313" key="2">
    <source>
        <dbReference type="EMBL" id="SME94985.1"/>
    </source>
</evidence>
<sequence>MILKDKAATEPKDKFQAAGDAAEREMAFYLKRYFSDDPDVFVLHDIRIEFNDDVAQMDHLVIHAAGMTIVETKSVAGRVQMKEDGQWLRWYGDRSSGMASPLIQAKLQMELLRKFLRANTRQPEAIDRLPIDFLVAISSQGVYIPPKSNPPPEVCKTDLVGEKLRVKMVDVLAWFSESHRKLLADFLLRSHTPREAPASGPVSAPAVVATAEPVAQEAYAVYQAEPVKAKTTPVTRTAPEHLEYIGDRLKATGLSRFGGGSDGLRKVYATYCKKCASQNLEFRYGKYGYYFKCLDCEENTSVKLDCRLCHRQTKLRKEGELLFVECAHCRLSEVLHRNDRPLPELEN</sequence>